<dbReference type="Pfam" id="PF02517">
    <property type="entry name" value="Rce1-like"/>
    <property type="match status" value="1"/>
</dbReference>
<protein>
    <submittedName>
        <fullName evidence="3">CAAX protease</fullName>
    </submittedName>
</protein>
<dbReference type="RefSeq" id="WP_037906788.1">
    <property type="nucleotide sequence ID" value="NZ_CP068998.1"/>
</dbReference>
<keyword evidence="3" id="KW-0378">Hydrolase</keyword>
<feature type="transmembrane region" description="Helical" evidence="1">
    <location>
        <begin position="114"/>
        <end position="132"/>
    </location>
</feature>
<keyword evidence="3" id="KW-0645">Protease</keyword>
<sequence length="299" mass="32503">MSPNPAYALHEIFIAPARKKPALWRLLAGLTLAVVGYVALNQMFFQLVYGLAGDGAYALYNELSDGTTPRAMLLLLFSFGFMAMAVGISVRLLHSRSMMTLLGPLKLALTDFRAVSLAMIALGVLLVVLPPWDMGGTLSDNMPFGQWMVLLPFSLLGVLVQVSAEELVFRGYIQQQLAARFRSPVVWMVLPSLLFAAGHYLPESAGENAMFIALWAGIFGMLMADLTARSGSLGPAIAVHLWNNVTAILIVSLPDDLSGLSLYHSPFGMADADAVRAWLPVDFALMFVSWLAARVAIRR</sequence>
<keyword evidence="1" id="KW-1133">Transmembrane helix</keyword>
<name>A0A061SV37_9RHOB</name>
<feature type="transmembrane region" description="Helical" evidence="1">
    <location>
        <begin position="72"/>
        <end position="93"/>
    </location>
</feature>
<dbReference type="GO" id="GO:0080120">
    <property type="term" value="P:CAAX-box protein maturation"/>
    <property type="evidence" value="ECO:0007669"/>
    <property type="project" value="UniProtKB-ARBA"/>
</dbReference>
<evidence type="ECO:0000313" key="4">
    <source>
        <dbReference type="Proteomes" id="UP000027337"/>
    </source>
</evidence>
<dbReference type="EMBL" id="JEMU01000005">
    <property type="protein sequence ID" value="KAJ03618.1"/>
    <property type="molecule type" value="Genomic_DNA"/>
</dbReference>
<dbReference type="InterPro" id="IPR003675">
    <property type="entry name" value="Rce1/LyrA-like_dom"/>
</dbReference>
<dbReference type="GO" id="GO:0004175">
    <property type="term" value="F:endopeptidase activity"/>
    <property type="evidence" value="ECO:0007669"/>
    <property type="project" value="UniProtKB-ARBA"/>
</dbReference>
<reference evidence="3 4" key="1">
    <citation type="journal article" date="2014" name="Genome Announc.">
        <title>Draft Genome Sequences of Two Isolates of the Roseobacter Group, Sulfitobacter sp. Strains 3SOLIMAR09 and 1FIGIMAR09, from Harbors of Mallorca Island (Mediterranean Sea).</title>
        <authorList>
            <person name="Mas-Llado M."/>
            <person name="Pina-Villalonga J.M."/>
            <person name="Brunet-Galmes I."/>
            <person name="Nogales B."/>
            <person name="Bosch R."/>
        </authorList>
    </citation>
    <scope>NUCLEOTIDE SEQUENCE [LARGE SCALE GENOMIC DNA]</scope>
    <source>
        <strain evidence="3 4">1FIGIMAR09</strain>
    </source>
</reference>
<gene>
    <name evidence="3" type="ORF">PM02_07290</name>
</gene>
<keyword evidence="4" id="KW-1185">Reference proteome</keyword>
<feature type="transmembrane region" description="Helical" evidence="1">
    <location>
        <begin position="233"/>
        <end position="253"/>
    </location>
</feature>
<evidence type="ECO:0000256" key="1">
    <source>
        <dbReference type="SAM" id="Phobius"/>
    </source>
</evidence>
<feature type="transmembrane region" description="Helical" evidence="1">
    <location>
        <begin position="208"/>
        <end position="226"/>
    </location>
</feature>
<proteinExistence type="predicted"/>
<evidence type="ECO:0000259" key="2">
    <source>
        <dbReference type="Pfam" id="PF02517"/>
    </source>
</evidence>
<dbReference type="AlphaFoldDB" id="A0A061SV37"/>
<dbReference type="PANTHER" id="PTHR36435:SF1">
    <property type="entry name" value="CAAX AMINO TERMINAL PROTEASE FAMILY PROTEIN"/>
    <property type="match status" value="1"/>
</dbReference>
<organism evidence="3 4">
    <name type="scientific">Sulfitobacter mediterraneus</name>
    <dbReference type="NCBI Taxonomy" id="83219"/>
    <lineage>
        <taxon>Bacteria</taxon>
        <taxon>Pseudomonadati</taxon>
        <taxon>Pseudomonadota</taxon>
        <taxon>Alphaproteobacteria</taxon>
        <taxon>Rhodobacterales</taxon>
        <taxon>Roseobacteraceae</taxon>
        <taxon>Sulfitobacter</taxon>
    </lineage>
</organism>
<dbReference type="GO" id="GO:0006508">
    <property type="term" value="P:proteolysis"/>
    <property type="evidence" value="ECO:0007669"/>
    <property type="project" value="UniProtKB-KW"/>
</dbReference>
<feature type="domain" description="CAAX prenyl protease 2/Lysostaphin resistance protein A-like" evidence="2">
    <location>
        <begin position="150"/>
        <end position="245"/>
    </location>
</feature>
<comment type="caution">
    <text evidence="3">The sequence shown here is derived from an EMBL/GenBank/DDBJ whole genome shotgun (WGS) entry which is preliminary data.</text>
</comment>
<dbReference type="Proteomes" id="UP000027337">
    <property type="component" value="Unassembled WGS sequence"/>
</dbReference>
<dbReference type="eggNOG" id="COG1266">
    <property type="taxonomic scope" value="Bacteria"/>
</dbReference>
<feature type="transmembrane region" description="Helical" evidence="1">
    <location>
        <begin position="26"/>
        <end position="52"/>
    </location>
</feature>
<dbReference type="STRING" id="83219.PM02_07290"/>
<keyword evidence="1" id="KW-0812">Transmembrane</keyword>
<feature type="transmembrane region" description="Helical" evidence="1">
    <location>
        <begin position="185"/>
        <end position="202"/>
    </location>
</feature>
<evidence type="ECO:0000313" key="3">
    <source>
        <dbReference type="EMBL" id="KAJ03618.1"/>
    </source>
</evidence>
<dbReference type="InterPro" id="IPR052710">
    <property type="entry name" value="CAAX_protease"/>
</dbReference>
<accession>A0A061SV37</accession>
<dbReference type="GeneID" id="72439664"/>
<dbReference type="PANTHER" id="PTHR36435">
    <property type="entry name" value="SLR1288 PROTEIN"/>
    <property type="match status" value="1"/>
</dbReference>
<keyword evidence="1" id="KW-0472">Membrane</keyword>
<feature type="transmembrane region" description="Helical" evidence="1">
    <location>
        <begin position="277"/>
        <end position="297"/>
    </location>
</feature>
<feature type="transmembrane region" description="Helical" evidence="1">
    <location>
        <begin position="144"/>
        <end position="164"/>
    </location>
</feature>